<gene>
    <name evidence="17" type="ORF">PNBC_11580</name>
</gene>
<keyword evidence="10" id="KW-0921">Nickel transport</keyword>
<dbReference type="STRING" id="1763538.LPB68_02380"/>
<organism evidence="17 18">
    <name type="scientific">Paenibacillus crassostreae</name>
    <dbReference type="NCBI Taxonomy" id="1763538"/>
    <lineage>
        <taxon>Bacteria</taxon>
        <taxon>Bacillati</taxon>
        <taxon>Bacillota</taxon>
        <taxon>Bacilli</taxon>
        <taxon>Bacillales</taxon>
        <taxon>Paenibacillaceae</taxon>
        <taxon>Paenibacillus</taxon>
    </lineage>
</organism>
<dbReference type="SUPFAM" id="SSF52540">
    <property type="entry name" value="P-loop containing nucleoside triphosphate hydrolases"/>
    <property type="match status" value="1"/>
</dbReference>
<keyword evidence="3" id="KW-0813">Transport</keyword>
<evidence type="ECO:0000256" key="11">
    <source>
        <dbReference type="ARBA" id="ARBA00023136"/>
    </source>
</evidence>
<evidence type="ECO:0000256" key="5">
    <source>
        <dbReference type="ARBA" id="ARBA00022596"/>
    </source>
</evidence>
<dbReference type="Pfam" id="PF00005">
    <property type="entry name" value="ABC_tran"/>
    <property type="match status" value="1"/>
</dbReference>
<evidence type="ECO:0000256" key="6">
    <source>
        <dbReference type="ARBA" id="ARBA00022741"/>
    </source>
</evidence>
<evidence type="ECO:0000256" key="2">
    <source>
        <dbReference type="ARBA" id="ARBA00005417"/>
    </source>
</evidence>
<protein>
    <recommendedName>
        <fullName evidence="14">Nickel import system ATP-binding protein NikD</fullName>
        <ecNumber evidence="13">7.2.2.11</ecNumber>
    </recommendedName>
</protein>
<dbReference type="AlphaFoldDB" id="A0A167DY73"/>
<proteinExistence type="inferred from homology"/>
<comment type="similarity">
    <text evidence="2">Belongs to the ABC transporter superfamily.</text>
</comment>
<comment type="caution">
    <text evidence="17">The sequence shown here is derived from an EMBL/GenBank/DDBJ whole genome shotgun (WGS) entry which is preliminary data.</text>
</comment>
<dbReference type="GO" id="GO:0016887">
    <property type="term" value="F:ATP hydrolysis activity"/>
    <property type="evidence" value="ECO:0007669"/>
    <property type="project" value="InterPro"/>
</dbReference>
<dbReference type="EC" id="7.2.2.11" evidence="13"/>
<dbReference type="Proteomes" id="UP000077134">
    <property type="component" value="Unassembled WGS sequence"/>
</dbReference>
<evidence type="ECO:0000313" key="18">
    <source>
        <dbReference type="Proteomes" id="UP000077134"/>
    </source>
</evidence>
<keyword evidence="5" id="KW-0533">Nickel</keyword>
<evidence type="ECO:0000256" key="12">
    <source>
        <dbReference type="ARBA" id="ARBA00038669"/>
    </source>
</evidence>
<dbReference type="PROSITE" id="PS00211">
    <property type="entry name" value="ABC_TRANSPORTER_1"/>
    <property type="match status" value="1"/>
</dbReference>
<sequence>MKQTKPLLQVNNLSIGFSQYVKGIQQRIIRPIADMHVDINEGEIVAVVGASGSGKSLLAHAVLGILPSNAICSGSIVYQGEELTTKRKELLRGREISFIPQSVNYLDPLMRVDRQVQIGLDKKTARRQQENLFAQYDLKKSDGRLFPYELSGGMLRRVLFATSVREGVKLVIADEPTPGIHPQALAEILKQLKQFAQEGAGVMLITHDMMSALQIADRVAVIKDGATLEISEATAFEGNGERLTNDYTKRLWRALPQNDFDMEYKEEETVTHVPDWREPEPLLSSK</sequence>
<comment type="catalytic activity">
    <reaction evidence="15">
        <text>Ni(2+)(out) + ATP + H2O = Ni(2+)(in) + ADP + phosphate + H(+)</text>
        <dbReference type="Rhea" id="RHEA:15557"/>
        <dbReference type="ChEBI" id="CHEBI:15377"/>
        <dbReference type="ChEBI" id="CHEBI:15378"/>
        <dbReference type="ChEBI" id="CHEBI:30616"/>
        <dbReference type="ChEBI" id="CHEBI:43474"/>
        <dbReference type="ChEBI" id="CHEBI:49786"/>
        <dbReference type="ChEBI" id="CHEBI:456216"/>
        <dbReference type="EC" id="7.2.2.11"/>
    </reaction>
    <physiologicalReaction direction="left-to-right" evidence="15">
        <dbReference type="Rhea" id="RHEA:15558"/>
    </physiologicalReaction>
</comment>
<evidence type="ECO:0000256" key="15">
    <source>
        <dbReference type="ARBA" id="ARBA00048610"/>
    </source>
</evidence>
<keyword evidence="7" id="KW-0067">ATP-binding</keyword>
<evidence type="ECO:0000256" key="13">
    <source>
        <dbReference type="ARBA" id="ARBA00039098"/>
    </source>
</evidence>
<evidence type="ECO:0000256" key="8">
    <source>
        <dbReference type="ARBA" id="ARBA00022967"/>
    </source>
</evidence>
<comment type="subcellular location">
    <subcellularLocation>
        <location evidence="1">Cell membrane</location>
        <topology evidence="1">Peripheral membrane protein</topology>
    </subcellularLocation>
</comment>
<keyword evidence="4" id="KW-1003">Cell membrane</keyword>
<keyword evidence="11" id="KW-0472">Membrane</keyword>
<dbReference type="GO" id="GO:0015413">
    <property type="term" value="F:ABC-type nickel transporter activity"/>
    <property type="evidence" value="ECO:0007669"/>
    <property type="project" value="UniProtKB-EC"/>
</dbReference>
<dbReference type="SMART" id="SM00382">
    <property type="entry name" value="AAA"/>
    <property type="match status" value="1"/>
</dbReference>
<evidence type="ECO:0000256" key="9">
    <source>
        <dbReference type="ARBA" id="ARBA00023065"/>
    </source>
</evidence>
<dbReference type="InterPro" id="IPR027417">
    <property type="entry name" value="P-loop_NTPase"/>
</dbReference>
<evidence type="ECO:0000313" key="17">
    <source>
        <dbReference type="EMBL" id="OAB74919.1"/>
    </source>
</evidence>
<dbReference type="PROSITE" id="PS50893">
    <property type="entry name" value="ABC_TRANSPORTER_2"/>
    <property type="match status" value="1"/>
</dbReference>
<keyword evidence="6" id="KW-0547">Nucleotide-binding</keyword>
<keyword evidence="18" id="KW-1185">Reference proteome</keyword>
<evidence type="ECO:0000256" key="3">
    <source>
        <dbReference type="ARBA" id="ARBA00022448"/>
    </source>
</evidence>
<name>A0A167DY73_9BACL</name>
<reference evidence="17 18" key="1">
    <citation type="submission" date="2016-02" db="EMBL/GenBank/DDBJ databases">
        <title>Paenibacillus sp. LPB0068, isolated from Crassostrea gigas.</title>
        <authorList>
            <person name="Shin S.-K."/>
            <person name="Yi H."/>
        </authorList>
    </citation>
    <scope>NUCLEOTIDE SEQUENCE [LARGE SCALE GENOMIC DNA]</scope>
    <source>
        <strain evidence="17 18">LPB0068</strain>
    </source>
</reference>
<dbReference type="PANTHER" id="PTHR43297:SF13">
    <property type="entry name" value="NICKEL ABC TRANSPORTER, ATP-BINDING PROTEIN"/>
    <property type="match status" value="1"/>
</dbReference>
<evidence type="ECO:0000256" key="10">
    <source>
        <dbReference type="ARBA" id="ARBA00023112"/>
    </source>
</evidence>
<dbReference type="GO" id="GO:0005524">
    <property type="term" value="F:ATP binding"/>
    <property type="evidence" value="ECO:0007669"/>
    <property type="project" value="UniProtKB-KW"/>
</dbReference>
<evidence type="ECO:0000256" key="4">
    <source>
        <dbReference type="ARBA" id="ARBA00022475"/>
    </source>
</evidence>
<dbReference type="EMBL" id="LSFN01000014">
    <property type="protein sequence ID" value="OAB74919.1"/>
    <property type="molecule type" value="Genomic_DNA"/>
</dbReference>
<dbReference type="InterPro" id="IPR017871">
    <property type="entry name" value="ABC_transporter-like_CS"/>
</dbReference>
<dbReference type="InterPro" id="IPR003593">
    <property type="entry name" value="AAA+_ATPase"/>
</dbReference>
<evidence type="ECO:0000259" key="16">
    <source>
        <dbReference type="PROSITE" id="PS50893"/>
    </source>
</evidence>
<accession>A0A167DY73</accession>
<dbReference type="PANTHER" id="PTHR43297">
    <property type="entry name" value="OLIGOPEPTIDE TRANSPORT ATP-BINDING PROTEIN APPD"/>
    <property type="match status" value="1"/>
</dbReference>
<evidence type="ECO:0000256" key="1">
    <source>
        <dbReference type="ARBA" id="ARBA00004202"/>
    </source>
</evidence>
<dbReference type="GO" id="GO:0005886">
    <property type="term" value="C:plasma membrane"/>
    <property type="evidence" value="ECO:0007669"/>
    <property type="project" value="UniProtKB-SubCell"/>
</dbReference>
<dbReference type="InterPro" id="IPR003439">
    <property type="entry name" value="ABC_transporter-like_ATP-bd"/>
</dbReference>
<keyword evidence="8" id="KW-1278">Translocase</keyword>
<evidence type="ECO:0000256" key="7">
    <source>
        <dbReference type="ARBA" id="ARBA00022840"/>
    </source>
</evidence>
<keyword evidence="9" id="KW-0406">Ion transport</keyword>
<evidence type="ECO:0000256" key="14">
    <source>
        <dbReference type="ARBA" id="ARBA00044143"/>
    </source>
</evidence>
<dbReference type="InterPro" id="IPR050388">
    <property type="entry name" value="ABC_Ni/Peptide_Import"/>
</dbReference>
<comment type="subunit">
    <text evidence="12">The complex is composed of two ATP-binding proteins (NikD and NikE), two transmembrane proteins (NikB and NikC) and a solute-binding protein (NikA).</text>
</comment>
<feature type="domain" description="ABC transporter" evidence="16">
    <location>
        <begin position="8"/>
        <end position="249"/>
    </location>
</feature>
<dbReference type="Gene3D" id="3.40.50.300">
    <property type="entry name" value="P-loop containing nucleotide triphosphate hydrolases"/>
    <property type="match status" value="1"/>
</dbReference>